<name>A0A6J8D4J5_MYTCO</name>
<accession>A0A6J8D4J5</accession>
<feature type="transmembrane region" description="Helical" evidence="5">
    <location>
        <begin position="420"/>
        <end position="443"/>
    </location>
</feature>
<dbReference type="GO" id="GO:0007166">
    <property type="term" value="P:cell surface receptor signaling pathway"/>
    <property type="evidence" value="ECO:0007669"/>
    <property type="project" value="InterPro"/>
</dbReference>
<keyword evidence="4 5" id="KW-0472">Membrane</keyword>
<dbReference type="PANTHER" id="PTHR45902:SF1">
    <property type="entry name" value="LATROPHILIN RECEPTOR-LIKE PROTEIN A"/>
    <property type="match status" value="1"/>
</dbReference>
<dbReference type="PROSITE" id="PS50261">
    <property type="entry name" value="G_PROTEIN_RECEP_F2_4"/>
    <property type="match status" value="1"/>
</dbReference>
<gene>
    <name evidence="7" type="ORF">MCOR_36759</name>
</gene>
<dbReference type="InterPro" id="IPR017981">
    <property type="entry name" value="GPCR_2-like_7TM"/>
</dbReference>
<feature type="transmembrane region" description="Helical" evidence="5">
    <location>
        <begin position="195"/>
        <end position="221"/>
    </location>
</feature>
<dbReference type="GO" id="GO:0016020">
    <property type="term" value="C:membrane"/>
    <property type="evidence" value="ECO:0007669"/>
    <property type="project" value="UniProtKB-SubCell"/>
</dbReference>
<feature type="transmembrane region" description="Helical" evidence="5">
    <location>
        <begin position="261"/>
        <end position="283"/>
    </location>
</feature>
<feature type="transmembrane region" description="Helical" evidence="5">
    <location>
        <begin position="233"/>
        <end position="249"/>
    </location>
</feature>
<evidence type="ECO:0000256" key="2">
    <source>
        <dbReference type="ARBA" id="ARBA00022692"/>
    </source>
</evidence>
<keyword evidence="8" id="KW-1185">Reference proteome</keyword>
<feature type="domain" description="G-protein coupled receptors family 2 profile 2" evidence="6">
    <location>
        <begin position="196"/>
        <end position="446"/>
    </location>
</feature>
<evidence type="ECO:0000256" key="5">
    <source>
        <dbReference type="SAM" id="Phobius"/>
    </source>
</evidence>
<evidence type="ECO:0000259" key="6">
    <source>
        <dbReference type="PROSITE" id="PS50261"/>
    </source>
</evidence>
<dbReference type="InterPro" id="IPR000832">
    <property type="entry name" value="GPCR_2_secretin-like"/>
</dbReference>
<proteinExistence type="predicted"/>
<feature type="transmembrane region" description="Helical" evidence="5">
    <location>
        <begin position="304"/>
        <end position="329"/>
    </location>
</feature>
<reference evidence="7 8" key="1">
    <citation type="submission" date="2020-06" db="EMBL/GenBank/DDBJ databases">
        <authorList>
            <person name="Li R."/>
            <person name="Bekaert M."/>
        </authorList>
    </citation>
    <scope>NUCLEOTIDE SEQUENCE [LARGE SCALE GENOMIC DNA]</scope>
    <source>
        <strain evidence="8">wild</strain>
    </source>
</reference>
<comment type="subcellular location">
    <subcellularLocation>
        <location evidence="1">Membrane</location>
        <topology evidence="1">Multi-pass membrane protein</topology>
    </subcellularLocation>
</comment>
<organism evidence="7 8">
    <name type="scientific">Mytilus coruscus</name>
    <name type="common">Sea mussel</name>
    <dbReference type="NCBI Taxonomy" id="42192"/>
    <lineage>
        <taxon>Eukaryota</taxon>
        <taxon>Metazoa</taxon>
        <taxon>Spiralia</taxon>
        <taxon>Lophotrochozoa</taxon>
        <taxon>Mollusca</taxon>
        <taxon>Bivalvia</taxon>
        <taxon>Autobranchia</taxon>
        <taxon>Pteriomorphia</taxon>
        <taxon>Mytilida</taxon>
        <taxon>Mytiloidea</taxon>
        <taxon>Mytilidae</taxon>
        <taxon>Mytilinae</taxon>
        <taxon>Mytilus</taxon>
    </lineage>
</organism>
<dbReference type="EMBL" id="CACVKT020006650">
    <property type="protein sequence ID" value="CAC5402819.1"/>
    <property type="molecule type" value="Genomic_DNA"/>
</dbReference>
<dbReference type="CDD" id="cd15039">
    <property type="entry name" value="7tmB3_Methuselah-like"/>
    <property type="match status" value="1"/>
</dbReference>
<dbReference type="OrthoDB" id="10051649at2759"/>
<evidence type="ECO:0000256" key="1">
    <source>
        <dbReference type="ARBA" id="ARBA00004141"/>
    </source>
</evidence>
<evidence type="ECO:0000256" key="4">
    <source>
        <dbReference type="ARBA" id="ARBA00023136"/>
    </source>
</evidence>
<feature type="transmembrane region" description="Helical" evidence="5">
    <location>
        <begin position="395"/>
        <end position="414"/>
    </location>
</feature>
<dbReference type="GO" id="GO:0004930">
    <property type="term" value="F:G protein-coupled receptor activity"/>
    <property type="evidence" value="ECO:0007669"/>
    <property type="project" value="InterPro"/>
</dbReference>
<evidence type="ECO:0000313" key="7">
    <source>
        <dbReference type="EMBL" id="CAC5402819.1"/>
    </source>
</evidence>
<feature type="transmembrane region" description="Helical" evidence="5">
    <location>
        <begin position="349"/>
        <end position="374"/>
    </location>
</feature>
<dbReference type="Proteomes" id="UP000507470">
    <property type="component" value="Unassembled WGS sequence"/>
</dbReference>
<dbReference type="Pfam" id="PF00002">
    <property type="entry name" value="7tm_2"/>
    <property type="match status" value="1"/>
</dbReference>
<evidence type="ECO:0000313" key="8">
    <source>
        <dbReference type="Proteomes" id="UP000507470"/>
    </source>
</evidence>
<dbReference type="InterPro" id="IPR053231">
    <property type="entry name" value="GPCR_LN-TM7"/>
</dbReference>
<dbReference type="AlphaFoldDB" id="A0A6J8D4J5"/>
<protein>
    <recommendedName>
        <fullName evidence="6">G-protein coupled receptors family 2 profile 2 domain-containing protein</fullName>
    </recommendedName>
</protein>
<evidence type="ECO:0000256" key="3">
    <source>
        <dbReference type="ARBA" id="ARBA00022989"/>
    </source>
</evidence>
<sequence length="498" mass="55688">METAIANYLKRYLKLNRDLHFISADLITNSTCIINETVGMEILASIEVFIDEVVSRKDIERKLANISGELVNVTGYDNINLTISLDYNAINTKSKINNIGQFTGLCYLSTTDSDFKRSHMYYKFNLVSNLLFCKQVVLDKSEFIVIFNPTTSVTFVSSKVKIDQGHFRIAGNGTVRICVDTLLSLKEPNVPIDKVMSAIMTTATIISMICLSATFITYCLFPSLRSVPGKNNMSLVFSLFCLQAVYTISTHKIEHLLSCQVIGIIIHYFLLSYFACLSVCTFHMLKALSSTSGPYSTGHGNRTVLVYCLFSYCTPTIIIIVNIVVTFSLADNIGYGVRGYICFVKYSSAVIGTVIIPISFICVCNVAFFVMTMRKISSTPKIQRTSSHKTTHDNSIVYIKLFSITGITWVFPIIDAFLPMTSLTVMFSLLNVLQGVYIFLSYICNTRVRRMYRNLCGCYTDGLDSNFTGLTNSSQVLSASSVKYLSQQNTKCIRESKI</sequence>
<dbReference type="PANTHER" id="PTHR45902">
    <property type="entry name" value="LATROPHILIN RECEPTOR-LIKE PROTEIN A"/>
    <property type="match status" value="1"/>
</dbReference>
<keyword evidence="2 5" id="KW-0812">Transmembrane</keyword>
<keyword evidence="3 5" id="KW-1133">Transmembrane helix</keyword>
<dbReference type="Gene3D" id="1.20.1070.10">
    <property type="entry name" value="Rhodopsin 7-helix transmembrane proteins"/>
    <property type="match status" value="1"/>
</dbReference>